<dbReference type="EMBL" id="JAJNBZ010000011">
    <property type="protein sequence ID" value="MCE5170664.1"/>
    <property type="molecule type" value="Genomic_DNA"/>
</dbReference>
<reference evidence="1 2" key="1">
    <citation type="submission" date="2021-11" db="EMBL/GenBank/DDBJ databases">
        <title>Draft genome sequence of Paenibacillus profundus YoMME, a new Gram-positive bacteria with exoelectrogenic properties.</title>
        <authorList>
            <person name="Hubenova Y."/>
            <person name="Hubenova E."/>
            <person name="Manasiev Y."/>
            <person name="Peykov S."/>
            <person name="Mitov M."/>
        </authorList>
    </citation>
    <scope>NUCLEOTIDE SEQUENCE [LARGE SCALE GENOMIC DNA]</scope>
    <source>
        <strain evidence="1 2">YoMME</strain>
    </source>
</reference>
<dbReference type="Proteomes" id="UP001199916">
    <property type="component" value="Unassembled WGS sequence"/>
</dbReference>
<name>A0ABS8YM67_9BACL</name>
<accession>A0ABS8YM67</accession>
<comment type="caution">
    <text evidence="1">The sequence shown here is derived from an EMBL/GenBank/DDBJ whole genome shotgun (WGS) entry which is preliminary data.</text>
</comment>
<gene>
    <name evidence="1" type="ORF">LQV63_15210</name>
</gene>
<evidence type="ECO:0000313" key="1">
    <source>
        <dbReference type="EMBL" id="MCE5170664.1"/>
    </source>
</evidence>
<protein>
    <submittedName>
        <fullName evidence="1">Toprim sub domain-containing protein</fullName>
    </submittedName>
</protein>
<proteinExistence type="predicted"/>
<sequence>MSVITLTNGRAVMMNEASNQLTQVIAFISQNYVKKSEELQLLQQTDRSFDVDVMKHSARAYRRMGMFTGFIPKDSPESVSVVHEHIQPLLTIFHSTHVKKTERELLTSASSIAEERLNDWLQEGWIYRKTEYAADGKTTRRTFYVMGLTLCHIQQQLEQLAQETMLDQIEVWNGQCELLLGKLAGMQGVTRKQQERHDEVLASLHAYIQRLHNALADARKQHAMTPVAEIFSVRWRDGKLSRYVEFVLALAMVRTEQAAFDWKQIGAAYYGHIGGSKAFDGDKDDFLNKLEVNLELPLHFIGLVSLGAVTPILFAGDMRSNLGVQYPQGYMHATTDLTVFDMTFSTTCRNVWLVENRAILTRMCAEPDFLSDTGSLVIGLDGQLRSGHRKLIKDVLASSISIAQVLVWCDTDRAGGIISEHVRELLPHHSRIAVKWILSHPLTQRVEAFTAWEAYERELQEVLDKEKPMEQEELLGGVELWKTWISG</sequence>
<organism evidence="1 2">
    <name type="scientific">Paenibacillus profundus</name>
    <dbReference type="NCBI Taxonomy" id="1173085"/>
    <lineage>
        <taxon>Bacteria</taxon>
        <taxon>Bacillati</taxon>
        <taxon>Bacillota</taxon>
        <taxon>Bacilli</taxon>
        <taxon>Bacillales</taxon>
        <taxon>Paenibacillaceae</taxon>
        <taxon>Paenibacillus</taxon>
    </lineage>
</organism>
<keyword evidence="2" id="KW-1185">Reference proteome</keyword>
<evidence type="ECO:0000313" key="2">
    <source>
        <dbReference type="Proteomes" id="UP001199916"/>
    </source>
</evidence>